<organism evidence="1 2">
    <name type="scientific">Mucilaginibacter limnophilus</name>
    <dbReference type="NCBI Taxonomy" id="1932778"/>
    <lineage>
        <taxon>Bacteria</taxon>
        <taxon>Pseudomonadati</taxon>
        <taxon>Bacteroidota</taxon>
        <taxon>Sphingobacteriia</taxon>
        <taxon>Sphingobacteriales</taxon>
        <taxon>Sphingobacteriaceae</taxon>
        <taxon>Mucilaginibacter</taxon>
    </lineage>
</organism>
<gene>
    <name evidence="1" type="ORF">EOD41_10765</name>
</gene>
<protein>
    <submittedName>
        <fullName evidence="1">Uncharacterized protein</fullName>
    </submittedName>
</protein>
<reference evidence="1 2" key="1">
    <citation type="submission" date="2019-01" db="EMBL/GenBank/DDBJ databases">
        <authorList>
            <person name="Chen W.-M."/>
        </authorList>
    </citation>
    <scope>NUCLEOTIDE SEQUENCE [LARGE SCALE GENOMIC DNA]</scope>
    <source>
        <strain evidence="1 2">YBJ-36</strain>
    </source>
</reference>
<accession>A0A3S2V8C8</accession>
<keyword evidence="2" id="KW-1185">Reference proteome</keyword>
<evidence type="ECO:0000313" key="1">
    <source>
        <dbReference type="EMBL" id="RVU01087.1"/>
    </source>
</evidence>
<proteinExistence type="predicted"/>
<dbReference type="Proteomes" id="UP000282759">
    <property type="component" value="Unassembled WGS sequence"/>
</dbReference>
<name>A0A3S2V8C8_9SPHI</name>
<evidence type="ECO:0000313" key="2">
    <source>
        <dbReference type="Proteomes" id="UP000282759"/>
    </source>
</evidence>
<dbReference type="AlphaFoldDB" id="A0A3S2V8C8"/>
<comment type="caution">
    <text evidence="1">The sequence shown here is derived from an EMBL/GenBank/DDBJ whole genome shotgun (WGS) entry which is preliminary data.</text>
</comment>
<sequence length="95" mass="10548">MKQMHVDDQYVVKADLTGYAAIFNPVVFKDGDSYCALLGPDPQDGVFGCGCSVDEAVRDWNDHVQAIVDHPEPTDEVTEFVIIKLKEHGELPEDI</sequence>
<dbReference type="OrthoDB" id="670987at2"/>
<dbReference type="RefSeq" id="WP_127704798.1">
    <property type="nucleotide sequence ID" value="NZ_SACK01000003.1"/>
</dbReference>
<dbReference type="EMBL" id="SACK01000003">
    <property type="protein sequence ID" value="RVU01087.1"/>
    <property type="molecule type" value="Genomic_DNA"/>
</dbReference>